<comment type="function">
    <text evidence="1">Putative transcription factor.</text>
</comment>
<evidence type="ECO:0000313" key="9">
    <source>
        <dbReference type="EMBL" id="TMW55564.1"/>
    </source>
</evidence>
<keyword evidence="3" id="KW-0175">Coiled coil</keyword>
<keyword evidence="10" id="KW-1185">Reference proteome</keyword>
<dbReference type="InterPro" id="IPR044607">
    <property type="entry name" value="RKD-like"/>
</dbReference>
<dbReference type="PANTHER" id="PTHR46373">
    <property type="entry name" value="PROTEIN RKD4"/>
    <property type="match status" value="1"/>
</dbReference>
<organism evidence="9 10">
    <name type="scientific">Pythium oligandrum</name>
    <name type="common">Mycoparasitic fungus</name>
    <dbReference type="NCBI Taxonomy" id="41045"/>
    <lineage>
        <taxon>Eukaryota</taxon>
        <taxon>Sar</taxon>
        <taxon>Stramenopiles</taxon>
        <taxon>Oomycota</taxon>
        <taxon>Peronosporomycetes</taxon>
        <taxon>Pythiales</taxon>
        <taxon>Pythiaceae</taxon>
        <taxon>Pythium</taxon>
    </lineage>
</organism>
<evidence type="ECO:0000256" key="5">
    <source>
        <dbReference type="ARBA" id="ARBA00023163"/>
    </source>
</evidence>
<evidence type="ECO:0000256" key="7">
    <source>
        <dbReference type="SAM" id="MobiDB-lite"/>
    </source>
</evidence>
<dbReference type="GO" id="GO:0003700">
    <property type="term" value="F:DNA-binding transcription factor activity"/>
    <property type="evidence" value="ECO:0007669"/>
    <property type="project" value="InterPro"/>
</dbReference>
<dbReference type="EMBL" id="SPLM01000147">
    <property type="protein sequence ID" value="TMW55564.1"/>
    <property type="molecule type" value="Genomic_DNA"/>
</dbReference>
<dbReference type="Proteomes" id="UP000794436">
    <property type="component" value="Unassembled WGS sequence"/>
</dbReference>
<evidence type="ECO:0000256" key="1">
    <source>
        <dbReference type="ARBA" id="ARBA00004049"/>
    </source>
</evidence>
<proteinExistence type="predicted"/>
<dbReference type="OrthoDB" id="6270329at2759"/>
<dbReference type="PANTHER" id="PTHR46373:SF2">
    <property type="entry name" value="RWP-RK DOMAIN-CONTAINING PROTEIN"/>
    <property type="match status" value="1"/>
</dbReference>
<name>A0A8K1C362_PYTOL</name>
<evidence type="ECO:0000313" key="10">
    <source>
        <dbReference type="Proteomes" id="UP000794436"/>
    </source>
</evidence>
<keyword evidence="5" id="KW-0804">Transcription</keyword>
<dbReference type="AlphaFoldDB" id="A0A8K1C362"/>
<comment type="caution">
    <text evidence="9">The sequence shown here is derived from an EMBL/GenBank/DDBJ whole genome shotgun (WGS) entry which is preliminary data.</text>
</comment>
<protein>
    <recommendedName>
        <fullName evidence="8">RWP-RK domain-containing protein</fullName>
    </recommendedName>
</protein>
<feature type="region of interest" description="Disordered" evidence="7">
    <location>
        <begin position="210"/>
        <end position="241"/>
    </location>
</feature>
<gene>
    <name evidence="9" type="ORF">Poli38472_010446</name>
</gene>
<feature type="domain" description="RWP-RK" evidence="8">
    <location>
        <begin position="73"/>
        <end position="158"/>
    </location>
</feature>
<evidence type="ECO:0000256" key="3">
    <source>
        <dbReference type="ARBA" id="ARBA00023054"/>
    </source>
</evidence>
<keyword evidence="2" id="KW-0805">Transcription regulation</keyword>
<evidence type="ECO:0000256" key="4">
    <source>
        <dbReference type="ARBA" id="ARBA00023125"/>
    </source>
</evidence>
<dbReference type="InterPro" id="IPR003035">
    <property type="entry name" value="RWP-RK_dom"/>
</dbReference>
<dbReference type="Pfam" id="PF02042">
    <property type="entry name" value="RWP-RK"/>
    <property type="match status" value="1"/>
</dbReference>
<keyword evidence="4" id="KW-0238">DNA-binding</keyword>
<sequence length="273" mass="30338">MAQYTTLSEWHLAMPSRQRMSLPPISLSVTSPRSDYPLVQTPTMPMMYAHGSHPMMSPSSGRGPMFMPPTNCSPTTTKKRTRLIPNATKSITLELLRPHFDRPLAEVAGMFGICMTLMKKICRKNGVPRWPHRQIRGLRKSIWSIEKALRTAESEAQRQSYVEHLERQKDKLAAILRGPDGPGKSLFHELVMAAPCSPTSDLATPRASAAVTPVGESKSIKSPPAFTPSPRMDKEQPTCASPTITRLPSIATLLAARAHEVQRAQDPSHLYYY</sequence>
<evidence type="ECO:0000259" key="8">
    <source>
        <dbReference type="PROSITE" id="PS51519"/>
    </source>
</evidence>
<evidence type="ECO:0000256" key="6">
    <source>
        <dbReference type="ARBA" id="ARBA00023242"/>
    </source>
</evidence>
<reference evidence="9" key="1">
    <citation type="submission" date="2019-03" db="EMBL/GenBank/DDBJ databases">
        <title>Long read genome sequence of the mycoparasitic Pythium oligandrum ATCC 38472 isolated from sugarbeet rhizosphere.</title>
        <authorList>
            <person name="Gaulin E."/>
        </authorList>
    </citation>
    <scope>NUCLEOTIDE SEQUENCE</scope>
    <source>
        <strain evidence="9">ATCC 38472_TT</strain>
    </source>
</reference>
<dbReference type="PROSITE" id="PS51519">
    <property type="entry name" value="RWP_RK"/>
    <property type="match status" value="1"/>
</dbReference>
<keyword evidence="6" id="KW-0539">Nucleus</keyword>
<dbReference type="GO" id="GO:0003677">
    <property type="term" value="F:DNA binding"/>
    <property type="evidence" value="ECO:0007669"/>
    <property type="project" value="UniProtKB-KW"/>
</dbReference>
<accession>A0A8K1C362</accession>
<evidence type="ECO:0000256" key="2">
    <source>
        <dbReference type="ARBA" id="ARBA00023015"/>
    </source>
</evidence>